<accession>A0ABV7FC30</accession>
<keyword evidence="1" id="KW-0472">Membrane</keyword>
<evidence type="ECO:0000313" key="2">
    <source>
        <dbReference type="EMBL" id="MFC3115136.1"/>
    </source>
</evidence>
<dbReference type="Proteomes" id="UP001595555">
    <property type="component" value="Unassembled WGS sequence"/>
</dbReference>
<proteinExistence type="predicted"/>
<dbReference type="EMBL" id="JBHRTF010000003">
    <property type="protein sequence ID" value="MFC3115136.1"/>
    <property type="molecule type" value="Genomic_DNA"/>
</dbReference>
<keyword evidence="3" id="KW-1185">Reference proteome</keyword>
<dbReference type="RefSeq" id="WP_378117157.1">
    <property type="nucleotide sequence ID" value="NZ_JBHRTF010000003.1"/>
</dbReference>
<evidence type="ECO:0000313" key="3">
    <source>
        <dbReference type="Proteomes" id="UP001595555"/>
    </source>
</evidence>
<keyword evidence="1" id="KW-1133">Transmembrane helix</keyword>
<dbReference type="InterPro" id="IPR012902">
    <property type="entry name" value="N_methyl_site"/>
</dbReference>
<evidence type="ECO:0000256" key="1">
    <source>
        <dbReference type="SAM" id="Phobius"/>
    </source>
</evidence>
<dbReference type="PROSITE" id="PS00409">
    <property type="entry name" value="PROKAR_NTER_METHYL"/>
    <property type="match status" value="1"/>
</dbReference>
<protein>
    <submittedName>
        <fullName evidence="2">MSHA biogenesis protein MshD</fullName>
    </submittedName>
</protein>
<comment type="caution">
    <text evidence="2">The sequence shown here is derived from an EMBL/GenBank/DDBJ whole genome shotgun (WGS) entry which is preliminary data.</text>
</comment>
<reference evidence="3" key="1">
    <citation type="journal article" date="2019" name="Int. J. Syst. Evol. Microbiol.">
        <title>The Global Catalogue of Microorganisms (GCM) 10K type strain sequencing project: providing services to taxonomists for standard genome sequencing and annotation.</title>
        <authorList>
            <consortium name="The Broad Institute Genomics Platform"/>
            <consortium name="The Broad Institute Genome Sequencing Center for Infectious Disease"/>
            <person name="Wu L."/>
            <person name="Ma J."/>
        </authorList>
    </citation>
    <scope>NUCLEOTIDE SEQUENCE [LARGE SCALE GENOMIC DNA]</scope>
    <source>
        <strain evidence="3">KCTC 52237</strain>
    </source>
</reference>
<name>A0ABV7FC30_9GAMM</name>
<keyword evidence="1" id="KW-0812">Transmembrane</keyword>
<sequence length="151" mass="16410">MPTPTKVFQRGVSLIELIVFIVVVSIALLVLVGVYRNATINNADPLIRMRALEAAQSLLDEIIALKYDESTPTGGIPACSTAGAPNCTNAPENNMNDVDDYHNFSDLPYPGAPGYQRSVQVTTANNIKRITVRVTTPTNETFLLTAERANF</sequence>
<feature type="transmembrane region" description="Helical" evidence="1">
    <location>
        <begin position="12"/>
        <end position="35"/>
    </location>
</feature>
<organism evidence="2 3">
    <name type="scientific">Cellvibrio fontiphilus</name>
    <dbReference type="NCBI Taxonomy" id="1815559"/>
    <lineage>
        <taxon>Bacteria</taxon>
        <taxon>Pseudomonadati</taxon>
        <taxon>Pseudomonadota</taxon>
        <taxon>Gammaproteobacteria</taxon>
        <taxon>Cellvibrionales</taxon>
        <taxon>Cellvibrionaceae</taxon>
        <taxon>Cellvibrio</taxon>
    </lineage>
</organism>
<gene>
    <name evidence="2" type="ORF">ACFODX_06175</name>
</gene>